<dbReference type="RefSeq" id="WP_179487612.1">
    <property type="nucleotide sequence ID" value="NZ_JACCCW010000001.1"/>
</dbReference>
<dbReference type="AlphaFoldDB" id="A0A7Y9PE84"/>
<sequence length="391" mass="44612">MSESSVSYLWREQDAAKGFAAGVSLHSHTNQSRETLDFIADLTTGKKMLQGIMQWAEDRCVRTTGIRPDYRSSYWTPPLTPRLAFDLERSQIEQKTELPALVSITDHDDIKAPLLLRSIESARHIPVSVEWTVPFAETAFHLGVHNLPSAKGAEWMERLQAFTAMPVATRPARLVTDMLAELDEIPGVLLIFNHPNWDLYQVGQELHNVRVNDFLAVNGQFIHALELNGLRNWKENQEVSKLAKQWNQIVISGGDRHGVEPNANINLTHATSFTEFVHEVRRERKSHVLFMPQYRQPWKHRILQSTLDAIRNYPEFPEGSKRWDERVYHPDAMGVVRPLSTLWKDGHCPHYLEMVLRGVRMMGAAPVSGGLRLAWDESSEMRAAMRSAIAD</sequence>
<keyword evidence="2" id="KW-1185">Reference proteome</keyword>
<protein>
    <submittedName>
        <fullName evidence="1">Uncharacterized protein</fullName>
    </submittedName>
</protein>
<name>A0A7Y9PE84_9BACT</name>
<dbReference type="SUPFAM" id="SSF89550">
    <property type="entry name" value="PHP domain-like"/>
    <property type="match status" value="1"/>
</dbReference>
<comment type="caution">
    <text evidence="1">The sequence shown here is derived from an EMBL/GenBank/DDBJ whole genome shotgun (WGS) entry which is preliminary data.</text>
</comment>
<organism evidence="1 2">
    <name type="scientific">Granulicella arctica</name>
    <dbReference type="NCBI Taxonomy" id="940613"/>
    <lineage>
        <taxon>Bacteria</taxon>
        <taxon>Pseudomonadati</taxon>
        <taxon>Acidobacteriota</taxon>
        <taxon>Terriglobia</taxon>
        <taxon>Terriglobales</taxon>
        <taxon>Acidobacteriaceae</taxon>
        <taxon>Granulicella</taxon>
    </lineage>
</organism>
<accession>A0A7Y9PE84</accession>
<evidence type="ECO:0000313" key="2">
    <source>
        <dbReference type="Proteomes" id="UP000589520"/>
    </source>
</evidence>
<evidence type="ECO:0000313" key="1">
    <source>
        <dbReference type="EMBL" id="NYF78307.1"/>
    </source>
</evidence>
<dbReference type="InterPro" id="IPR016195">
    <property type="entry name" value="Pol/histidinol_Pase-like"/>
</dbReference>
<dbReference type="Gene3D" id="3.20.20.140">
    <property type="entry name" value="Metal-dependent hydrolases"/>
    <property type="match status" value="1"/>
</dbReference>
<proteinExistence type="predicted"/>
<dbReference type="Proteomes" id="UP000589520">
    <property type="component" value="Unassembled WGS sequence"/>
</dbReference>
<dbReference type="EMBL" id="JACCCW010000001">
    <property type="protein sequence ID" value="NYF78307.1"/>
    <property type="molecule type" value="Genomic_DNA"/>
</dbReference>
<gene>
    <name evidence="1" type="ORF">HDF17_000594</name>
</gene>
<reference evidence="1 2" key="1">
    <citation type="submission" date="2020-07" db="EMBL/GenBank/DDBJ databases">
        <title>Genomic Encyclopedia of Type Strains, Phase IV (KMG-V): Genome sequencing to study the core and pangenomes of soil and plant-associated prokaryotes.</title>
        <authorList>
            <person name="Whitman W."/>
        </authorList>
    </citation>
    <scope>NUCLEOTIDE SEQUENCE [LARGE SCALE GENOMIC DNA]</scope>
    <source>
        <strain evidence="1 2">X4EP2</strain>
    </source>
</reference>